<dbReference type="SFLD" id="SFLDS00029">
    <property type="entry name" value="Radical_SAM"/>
    <property type="match status" value="1"/>
</dbReference>
<organism evidence="6 7">
    <name type="scientific">Desulfosporosinus orientis (strain ATCC 19365 / DSM 765 / NCIMB 8382 / VKM B-1628 / Singapore I)</name>
    <name type="common">Desulfotomaculum orientis</name>
    <dbReference type="NCBI Taxonomy" id="768706"/>
    <lineage>
        <taxon>Bacteria</taxon>
        <taxon>Bacillati</taxon>
        <taxon>Bacillota</taxon>
        <taxon>Clostridia</taxon>
        <taxon>Eubacteriales</taxon>
        <taxon>Desulfitobacteriaceae</taxon>
        <taxon>Desulfosporosinus</taxon>
    </lineage>
</organism>
<dbReference type="eggNOG" id="COG0535">
    <property type="taxonomic scope" value="Bacteria"/>
</dbReference>
<sequence length="474" mass="52945">MAARFAKLKDEWLLRGWTDIPWSLVNWRTGAFYRLRQDGFYVAQSCDGQTDFTSPVFLPRHRAWLQQFLTEGIAEECRQGEEPAPAQEYRQADHELIRGIQWAVTGRCNLNCRHCYMDAPSGQPGEIPFLEMKRLLDKFEQANITEVSLTGGEPFMRKDLLDLIRQLTARRIRLTDIYTNATLISDVMLQELQKLEVRPVFRISFDGCGRHDLMRGTAGVEAVVLDAIQRIRTAGFAVAVTTCLDKTNLDCLMPTYEQMKALDLYAWGIGRPQPVGCGRTMTTCLSLQEMVKPCEELLENWLADGRPFMIGLEAFYSGAKGGEGDGKQAVPVSRDFSAADYTCSSCRQWPYLAPDGKLMPCISYGDTPWSDRLPSLLETDFAAAWNDPALRFLLDMKKGDVLAHNSECSACPLLKQCGTGCRTSALIGSGDLLAKDTIACELWQGGYKKYFTGKAAAGEQAKGNQASMRGDKQQ</sequence>
<evidence type="ECO:0000256" key="4">
    <source>
        <dbReference type="ARBA" id="ARBA00023014"/>
    </source>
</evidence>
<gene>
    <name evidence="6" type="ordered locus">Desor_3754</name>
</gene>
<dbReference type="GO" id="GO:0046872">
    <property type="term" value="F:metal ion binding"/>
    <property type="evidence" value="ECO:0007669"/>
    <property type="project" value="UniProtKB-KW"/>
</dbReference>
<dbReference type="InterPro" id="IPR058240">
    <property type="entry name" value="rSAM_sf"/>
</dbReference>
<dbReference type="GO" id="GO:0051536">
    <property type="term" value="F:iron-sulfur cluster binding"/>
    <property type="evidence" value="ECO:0007669"/>
    <property type="project" value="UniProtKB-KW"/>
</dbReference>
<dbReference type="KEGG" id="dor:Desor_3754"/>
<dbReference type="PANTHER" id="PTHR11228">
    <property type="entry name" value="RADICAL SAM DOMAIN PROTEIN"/>
    <property type="match status" value="1"/>
</dbReference>
<protein>
    <submittedName>
        <fullName evidence="6">Radical SAM additional 4Fe4S-binding domain protein</fullName>
    </submittedName>
</protein>
<dbReference type="Pfam" id="PF04055">
    <property type="entry name" value="Radical_SAM"/>
    <property type="match status" value="1"/>
</dbReference>
<proteinExistence type="predicted"/>
<dbReference type="PATRIC" id="fig|768706.3.peg.3789"/>
<dbReference type="STRING" id="768706.Desor_3754"/>
<keyword evidence="3" id="KW-0408">Iron</keyword>
<dbReference type="InterPro" id="IPR013785">
    <property type="entry name" value="Aldolase_TIM"/>
</dbReference>
<dbReference type="Proteomes" id="UP000006346">
    <property type="component" value="Chromosome"/>
</dbReference>
<reference evidence="7" key="1">
    <citation type="submission" date="2011-11" db="EMBL/GenBank/DDBJ databases">
        <title>Complete sequence of Desulfosporosinus orientis DSM 765.</title>
        <authorList>
            <person name="Lucas S."/>
            <person name="Han J."/>
            <person name="Lapidus A."/>
            <person name="Cheng J.-F."/>
            <person name="Goodwin L."/>
            <person name="Pitluck S."/>
            <person name="Peters L."/>
            <person name="Ovchinnikova G."/>
            <person name="Teshima H."/>
            <person name="Detter J.C."/>
            <person name="Han C."/>
            <person name="Tapia R."/>
            <person name="Land M."/>
            <person name="Hauser L."/>
            <person name="Kyrpides N."/>
            <person name="Ivanova N."/>
            <person name="Pagani I."/>
            <person name="Pester M."/>
            <person name="Spring S."/>
            <person name="Ollivier B."/>
            <person name="Rattei T."/>
            <person name="Klenk H.-P."/>
            <person name="Wagner M."/>
            <person name="Loy A."/>
            <person name="Woyke T."/>
        </authorList>
    </citation>
    <scope>NUCLEOTIDE SEQUENCE [LARGE SCALE GENOMIC DNA]</scope>
    <source>
        <strain evidence="7">ATCC 19365 / DSM 765 / NCIMB 8382 / VKM B-1628</strain>
    </source>
</reference>
<dbReference type="GO" id="GO:0003824">
    <property type="term" value="F:catalytic activity"/>
    <property type="evidence" value="ECO:0007669"/>
    <property type="project" value="InterPro"/>
</dbReference>
<keyword evidence="7" id="KW-1185">Reference proteome</keyword>
<evidence type="ECO:0000256" key="2">
    <source>
        <dbReference type="ARBA" id="ARBA00022723"/>
    </source>
</evidence>
<dbReference type="InterPro" id="IPR023885">
    <property type="entry name" value="4Fe4S-binding_SPASM_dom"/>
</dbReference>
<evidence type="ECO:0000256" key="1">
    <source>
        <dbReference type="ARBA" id="ARBA00022691"/>
    </source>
</evidence>
<keyword evidence="2" id="KW-0479">Metal-binding</keyword>
<name>G7W6T5_DESOD</name>
<dbReference type="EMBL" id="CP003108">
    <property type="protein sequence ID" value="AET69217.1"/>
    <property type="molecule type" value="Genomic_DNA"/>
</dbReference>
<dbReference type="SFLD" id="SFLDG01386">
    <property type="entry name" value="main_SPASM_domain-containing"/>
    <property type="match status" value="1"/>
</dbReference>
<dbReference type="SUPFAM" id="SSF102114">
    <property type="entry name" value="Radical SAM enzymes"/>
    <property type="match status" value="1"/>
</dbReference>
<dbReference type="NCBIfam" id="TIGR04085">
    <property type="entry name" value="rSAM_more_4Fe4S"/>
    <property type="match status" value="1"/>
</dbReference>
<dbReference type="InterPro" id="IPR050377">
    <property type="entry name" value="Radical_SAM_PqqE_MftC-like"/>
</dbReference>
<dbReference type="PROSITE" id="PS51918">
    <property type="entry name" value="RADICAL_SAM"/>
    <property type="match status" value="1"/>
</dbReference>
<evidence type="ECO:0000259" key="5">
    <source>
        <dbReference type="PROSITE" id="PS51918"/>
    </source>
</evidence>
<dbReference type="HOGENOM" id="CLU_009273_4_2_9"/>
<evidence type="ECO:0000313" key="6">
    <source>
        <dbReference type="EMBL" id="AET69217.1"/>
    </source>
</evidence>
<keyword evidence="1" id="KW-0949">S-adenosyl-L-methionine</keyword>
<dbReference type="CDD" id="cd01335">
    <property type="entry name" value="Radical_SAM"/>
    <property type="match status" value="1"/>
</dbReference>
<evidence type="ECO:0000256" key="3">
    <source>
        <dbReference type="ARBA" id="ARBA00023004"/>
    </source>
</evidence>
<keyword evidence="4" id="KW-0411">Iron-sulfur</keyword>
<dbReference type="Gene3D" id="3.20.20.70">
    <property type="entry name" value="Aldolase class I"/>
    <property type="match status" value="1"/>
</dbReference>
<evidence type="ECO:0000313" key="7">
    <source>
        <dbReference type="Proteomes" id="UP000006346"/>
    </source>
</evidence>
<dbReference type="SFLD" id="SFLDG01067">
    <property type="entry name" value="SPASM/twitch_domain_containing"/>
    <property type="match status" value="1"/>
</dbReference>
<dbReference type="PANTHER" id="PTHR11228:SF7">
    <property type="entry name" value="PQQA PEPTIDE CYCLASE"/>
    <property type="match status" value="1"/>
</dbReference>
<dbReference type="InterPro" id="IPR007197">
    <property type="entry name" value="rSAM"/>
</dbReference>
<feature type="domain" description="Radical SAM core" evidence="5">
    <location>
        <begin position="92"/>
        <end position="300"/>
    </location>
</feature>
<dbReference type="AlphaFoldDB" id="G7W6T5"/>
<reference evidence="6 7" key="2">
    <citation type="journal article" date="2012" name="J. Bacteriol.">
        <title>Complete genome sequences of Desulfosporosinus orientis DSM765T, Desulfosporosinus youngiae DSM17734T, Desulfosporosinus meridiei DSM13257T, and Desulfosporosinus acidiphilus DSM22704T.</title>
        <authorList>
            <person name="Pester M."/>
            <person name="Brambilla E."/>
            <person name="Alazard D."/>
            <person name="Rattei T."/>
            <person name="Weinmaier T."/>
            <person name="Han J."/>
            <person name="Lucas S."/>
            <person name="Lapidus A."/>
            <person name="Cheng J.F."/>
            <person name="Goodwin L."/>
            <person name="Pitluck S."/>
            <person name="Peters L."/>
            <person name="Ovchinnikova G."/>
            <person name="Teshima H."/>
            <person name="Detter J.C."/>
            <person name="Han C.S."/>
            <person name="Tapia R."/>
            <person name="Land M.L."/>
            <person name="Hauser L."/>
            <person name="Kyrpides N.C."/>
            <person name="Ivanova N.N."/>
            <person name="Pagani I."/>
            <person name="Huntmann M."/>
            <person name="Wei C.L."/>
            <person name="Davenport K.W."/>
            <person name="Daligault H."/>
            <person name="Chain P.S."/>
            <person name="Chen A."/>
            <person name="Mavromatis K."/>
            <person name="Markowitz V."/>
            <person name="Szeto E."/>
            <person name="Mikhailova N."/>
            <person name="Pati A."/>
            <person name="Wagner M."/>
            <person name="Woyke T."/>
            <person name="Ollivier B."/>
            <person name="Klenk H.P."/>
            <person name="Spring S."/>
            <person name="Loy A."/>
        </authorList>
    </citation>
    <scope>NUCLEOTIDE SEQUENCE [LARGE SCALE GENOMIC DNA]</scope>
    <source>
        <strain evidence="7">ATCC 19365 / DSM 765 / NCIMB 8382 / VKM B-1628</strain>
    </source>
</reference>
<accession>G7W6T5</accession>